<dbReference type="Proteomes" id="UP000030641">
    <property type="component" value="Unassembled WGS sequence"/>
</dbReference>
<gene>
    <name evidence="3" type="ORF">AUEXF2481DRAFT_420948</name>
</gene>
<keyword evidence="2" id="KW-0732">Signal</keyword>
<dbReference type="InParanoid" id="A0A074YEE8"/>
<feature type="region of interest" description="Disordered" evidence="1">
    <location>
        <begin position="85"/>
        <end position="110"/>
    </location>
</feature>
<name>A0A074YEE8_AURSE</name>
<dbReference type="EMBL" id="KL584770">
    <property type="protein sequence ID" value="KEQ92492.1"/>
    <property type="molecule type" value="Genomic_DNA"/>
</dbReference>
<feature type="chain" id="PRO_5001703127" evidence="2">
    <location>
        <begin position="19"/>
        <end position="214"/>
    </location>
</feature>
<evidence type="ECO:0000313" key="3">
    <source>
        <dbReference type="EMBL" id="KEQ92492.1"/>
    </source>
</evidence>
<proteinExistence type="predicted"/>
<keyword evidence="4" id="KW-1185">Reference proteome</keyword>
<organism evidence="3 4">
    <name type="scientific">Aureobasidium subglaciale (strain EXF-2481)</name>
    <name type="common">Aureobasidium pullulans var. subglaciale</name>
    <dbReference type="NCBI Taxonomy" id="1043005"/>
    <lineage>
        <taxon>Eukaryota</taxon>
        <taxon>Fungi</taxon>
        <taxon>Dikarya</taxon>
        <taxon>Ascomycota</taxon>
        <taxon>Pezizomycotina</taxon>
        <taxon>Dothideomycetes</taxon>
        <taxon>Dothideomycetidae</taxon>
        <taxon>Dothideales</taxon>
        <taxon>Saccotheciaceae</taxon>
        <taxon>Aureobasidium</taxon>
    </lineage>
</organism>
<dbReference type="AlphaFoldDB" id="A0A074YEE8"/>
<dbReference type="RefSeq" id="XP_013341057.1">
    <property type="nucleotide sequence ID" value="XM_013485603.1"/>
</dbReference>
<feature type="signal peptide" evidence="2">
    <location>
        <begin position="1"/>
        <end position="18"/>
    </location>
</feature>
<reference evidence="3 4" key="1">
    <citation type="journal article" date="2014" name="BMC Genomics">
        <title>Genome sequencing of four Aureobasidium pullulans varieties: biotechnological potential, stress tolerance, and description of new species.</title>
        <authorList>
            <person name="Gostin Ar C."/>
            <person name="Ohm R.A."/>
            <person name="Kogej T."/>
            <person name="Sonjak S."/>
            <person name="Turk M."/>
            <person name="Zajc J."/>
            <person name="Zalar P."/>
            <person name="Grube M."/>
            <person name="Sun H."/>
            <person name="Han J."/>
            <person name="Sharma A."/>
            <person name="Chiniquy J."/>
            <person name="Ngan C.Y."/>
            <person name="Lipzen A."/>
            <person name="Barry K."/>
            <person name="Grigoriev I.V."/>
            <person name="Gunde-Cimerman N."/>
        </authorList>
    </citation>
    <scope>NUCLEOTIDE SEQUENCE [LARGE SCALE GENOMIC DNA]</scope>
    <source>
        <strain evidence="3 4">EXF-2481</strain>
    </source>
</reference>
<feature type="compositionally biased region" description="Low complexity" evidence="1">
    <location>
        <begin position="85"/>
        <end position="98"/>
    </location>
</feature>
<evidence type="ECO:0000256" key="2">
    <source>
        <dbReference type="SAM" id="SignalP"/>
    </source>
</evidence>
<dbReference type="HOGENOM" id="CLU_1288680_0_0_1"/>
<protein>
    <submittedName>
        <fullName evidence="3">Uncharacterized protein</fullName>
    </submittedName>
</protein>
<dbReference type="GeneID" id="25367054"/>
<accession>A0A074YEE8</accession>
<dbReference type="OrthoDB" id="10426875at2759"/>
<sequence length="214" mass="24002">MRQVALFALGLLATLVVAPPPPVNFECHKKNSAKFELSKQENLASHRRDEDSTTIAKLFGSEQAELDSSVYDVEYDDMVLDEASINEANNNNIDSGEAGSDDDGEDKNDKVENYEDENYMVTDEPFDHDVDYVEANIDESSITEPNINDIDDAETFDTLPDGIDIETSSNFVNLDKRWKYHCENGMESCLKDCHLKAYVILALVDFSIIEQKSG</sequence>
<evidence type="ECO:0000256" key="1">
    <source>
        <dbReference type="SAM" id="MobiDB-lite"/>
    </source>
</evidence>
<evidence type="ECO:0000313" key="4">
    <source>
        <dbReference type="Proteomes" id="UP000030641"/>
    </source>
</evidence>